<proteinExistence type="predicted"/>
<protein>
    <submittedName>
        <fullName evidence="2">Nuclear transport factor 2 family protein</fullName>
    </submittedName>
</protein>
<comment type="caution">
    <text evidence="2">The sequence shown here is derived from an EMBL/GenBank/DDBJ whole genome shotgun (WGS) entry which is preliminary data.</text>
</comment>
<evidence type="ECO:0000313" key="3">
    <source>
        <dbReference type="Proteomes" id="UP001209257"/>
    </source>
</evidence>
<reference evidence="3" key="1">
    <citation type="submission" date="2023-07" db="EMBL/GenBank/DDBJ databases">
        <title>Study on multiphase classification of strain Alteromonas salexigens isolated from the Yellow Sea.</title>
        <authorList>
            <person name="Sun L."/>
        </authorList>
    </citation>
    <scope>NUCLEOTIDE SEQUENCE [LARGE SCALE GENOMIC DNA]</scope>
    <source>
        <strain evidence="3">ASW11-19</strain>
    </source>
</reference>
<organism evidence="2 3">
    <name type="scientific">Alteromonas salexigens</name>
    <dbReference type="NCBI Taxonomy" id="2982530"/>
    <lineage>
        <taxon>Bacteria</taxon>
        <taxon>Pseudomonadati</taxon>
        <taxon>Pseudomonadota</taxon>
        <taxon>Gammaproteobacteria</taxon>
        <taxon>Alteromonadales</taxon>
        <taxon>Alteromonadaceae</taxon>
        <taxon>Alteromonas/Salinimonas group</taxon>
        <taxon>Alteromonas</taxon>
    </lineage>
</organism>
<dbReference type="Gene3D" id="3.10.450.50">
    <property type="match status" value="1"/>
</dbReference>
<dbReference type="RefSeq" id="WP_262995755.1">
    <property type="nucleotide sequence ID" value="NZ_JAOTJC010000012.1"/>
</dbReference>
<name>A0ABT2VU73_9ALTE</name>
<dbReference type="InterPro" id="IPR032710">
    <property type="entry name" value="NTF2-like_dom_sf"/>
</dbReference>
<evidence type="ECO:0000259" key="1">
    <source>
        <dbReference type="Pfam" id="PF12680"/>
    </source>
</evidence>
<dbReference type="SUPFAM" id="SSF54427">
    <property type="entry name" value="NTF2-like"/>
    <property type="match status" value="1"/>
</dbReference>
<dbReference type="InterPro" id="IPR037401">
    <property type="entry name" value="SnoaL-like"/>
</dbReference>
<gene>
    <name evidence="2" type="ORF">OCL06_14380</name>
</gene>
<accession>A0ABT2VU73</accession>
<keyword evidence="3" id="KW-1185">Reference proteome</keyword>
<dbReference type="EMBL" id="JAOTJC010000012">
    <property type="protein sequence ID" value="MCU7555776.1"/>
    <property type="molecule type" value="Genomic_DNA"/>
</dbReference>
<evidence type="ECO:0000313" key="2">
    <source>
        <dbReference type="EMBL" id="MCU7555776.1"/>
    </source>
</evidence>
<dbReference type="Pfam" id="PF12680">
    <property type="entry name" value="SnoaL_2"/>
    <property type="match status" value="1"/>
</dbReference>
<feature type="domain" description="SnoaL-like" evidence="1">
    <location>
        <begin position="10"/>
        <end position="113"/>
    </location>
</feature>
<sequence length="143" mass="16444">MSVLDAFCELYADLARIDLKDLENVYAQEVVFVDPITTHRGLANVKAYFSQLLERAQTCRFDIHTVIPSDTENGEISHIVNWTMYLQLSGMSHEIVLPGTTQLSVQNDKIVFHRDYYDMGTLVYEHIPVLGWIIRKIKNRLAS</sequence>
<dbReference type="Proteomes" id="UP001209257">
    <property type="component" value="Unassembled WGS sequence"/>
</dbReference>